<evidence type="ECO:0000256" key="2">
    <source>
        <dbReference type="ARBA" id="ARBA00022737"/>
    </source>
</evidence>
<dbReference type="Proteomes" id="UP000663828">
    <property type="component" value="Unassembled WGS sequence"/>
</dbReference>
<feature type="non-terminal residue" evidence="3">
    <location>
        <position position="1"/>
    </location>
</feature>
<comment type="caution">
    <text evidence="3">The sequence shown here is derived from an EMBL/GenBank/DDBJ whole genome shotgun (WGS) entry which is preliminary data.</text>
</comment>
<gene>
    <name evidence="3" type="ORF">XAT740_LOCUS55362</name>
</gene>
<dbReference type="SMART" id="SM00612">
    <property type="entry name" value="Kelch"/>
    <property type="match status" value="1"/>
</dbReference>
<dbReference type="PANTHER" id="PTHR46344">
    <property type="entry name" value="OS02G0202900 PROTEIN"/>
    <property type="match status" value="1"/>
</dbReference>
<evidence type="ECO:0000313" key="4">
    <source>
        <dbReference type="Proteomes" id="UP000663828"/>
    </source>
</evidence>
<dbReference type="SUPFAM" id="SSF117281">
    <property type="entry name" value="Kelch motif"/>
    <property type="match status" value="1"/>
</dbReference>
<accession>A0A816EHV0</accession>
<dbReference type="EMBL" id="CAJNOR010010332">
    <property type="protein sequence ID" value="CAF1652992.1"/>
    <property type="molecule type" value="Genomic_DNA"/>
</dbReference>
<reference evidence="3" key="1">
    <citation type="submission" date="2021-02" db="EMBL/GenBank/DDBJ databases">
        <authorList>
            <person name="Nowell W R."/>
        </authorList>
    </citation>
    <scope>NUCLEOTIDE SEQUENCE</scope>
</reference>
<evidence type="ECO:0000313" key="3">
    <source>
        <dbReference type="EMBL" id="CAF1652992.1"/>
    </source>
</evidence>
<dbReference type="AlphaFoldDB" id="A0A816EHV0"/>
<dbReference type="InterPro" id="IPR037293">
    <property type="entry name" value="Gal_Oxidase_central_sf"/>
</dbReference>
<proteinExistence type="predicted"/>
<evidence type="ECO:0000256" key="1">
    <source>
        <dbReference type="ARBA" id="ARBA00022441"/>
    </source>
</evidence>
<dbReference type="Gene3D" id="2.130.10.80">
    <property type="entry name" value="Galactose oxidase/kelch, beta-propeller"/>
    <property type="match status" value="1"/>
</dbReference>
<name>A0A816EHV0_ADIRI</name>
<keyword evidence="4" id="KW-1185">Reference proteome</keyword>
<dbReference type="InterPro" id="IPR015915">
    <property type="entry name" value="Kelch-typ_b-propeller"/>
</dbReference>
<keyword evidence="2" id="KW-0677">Repeat</keyword>
<dbReference type="PANTHER" id="PTHR46344:SF27">
    <property type="entry name" value="KELCH REPEAT SUPERFAMILY PROTEIN"/>
    <property type="match status" value="1"/>
</dbReference>
<dbReference type="Pfam" id="PF01344">
    <property type="entry name" value="Kelch_1"/>
    <property type="match status" value="2"/>
</dbReference>
<protein>
    <submittedName>
        <fullName evidence="3">Uncharacterized protein</fullName>
    </submittedName>
</protein>
<keyword evidence="1" id="KW-0880">Kelch repeat</keyword>
<dbReference type="InterPro" id="IPR006652">
    <property type="entry name" value="Kelch_1"/>
</dbReference>
<sequence length="96" mass="9846">NSSTGSWTTTGAMSLGRALHTASTLPNGQVLIAGGFNVNPLNTAELYNPSTGNWTTTASMHVARQDFAAVVLPNGKVLVAGGYTGTACSNTAELYQ</sequence>
<organism evidence="3 4">
    <name type="scientific">Adineta ricciae</name>
    <name type="common">Rotifer</name>
    <dbReference type="NCBI Taxonomy" id="249248"/>
    <lineage>
        <taxon>Eukaryota</taxon>
        <taxon>Metazoa</taxon>
        <taxon>Spiralia</taxon>
        <taxon>Gnathifera</taxon>
        <taxon>Rotifera</taxon>
        <taxon>Eurotatoria</taxon>
        <taxon>Bdelloidea</taxon>
        <taxon>Adinetida</taxon>
        <taxon>Adinetidae</taxon>
        <taxon>Adineta</taxon>
    </lineage>
</organism>